<reference evidence="1" key="1">
    <citation type="submission" date="2021-06" db="EMBL/GenBank/DDBJ databases">
        <authorList>
            <person name="Kallberg Y."/>
            <person name="Tangrot J."/>
            <person name="Rosling A."/>
        </authorList>
    </citation>
    <scope>NUCLEOTIDE SEQUENCE</scope>
    <source>
        <strain evidence="1">CL356</strain>
    </source>
</reference>
<evidence type="ECO:0000313" key="2">
    <source>
        <dbReference type="Proteomes" id="UP000789525"/>
    </source>
</evidence>
<organism evidence="1 2">
    <name type="scientific">Acaulospora colombiana</name>
    <dbReference type="NCBI Taxonomy" id="27376"/>
    <lineage>
        <taxon>Eukaryota</taxon>
        <taxon>Fungi</taxon>
        <taxon>Fungi incertae sedis</taxon>
        <taxon>Mucoromycota</taxon>
        <taxon>Glomeromycotina</taxon>
        <taxon>Glomeromycetes</taxon>
        <taxon>Diversisporales</taxon>
        <taxon>Acaulosporaceae</taxon>
        <taxon>Acaulospora</taxon>
    </lineage>
</organism>
<name>A0ACA9P5L0_9GLOM</name>
<dbReference type="Proteomes" id="UP000789525">
    <property type="component" value="Unassembled WGS sequence"/>
</dbReference>
<protein>
    <submittedName>
        <fullName evidence="1">16255_t:CDS:1</fullName>
    </submittedName>
</protein>
<gene>
    <name evidence="1" type="ORF">ACOLOM_LOCUS9820</name>
</gene>
<sequence length="106" mass="11917">KSKPSSKRRTVIGRNLASEFKWSIGYLFVTIVQLNGRFQGRSSCNMSRGQQHFSRELESRGVHTSLTEPKKAVQEFVLGSGHDFIVAKNEDIWESGETLGSNENES</sequence>
<evidence type="ECO:0000313" key="1">
    <source>
        <dbReference type="EMBL" id="CAG8690756.1"/>
    </source>
</evidence>
<accession>A0ACA9P5L0</accession>
<dbReference type="EMBL" id="CAJVPT010029418">
    <property type="protein sequence ID" value="CAG8690756.1"/>
    <property type="molecule type" value="Genomic_DNA"/>
</dbReference>
<comment type="caution">
    <text evidence="1">The sequence shown here is derived from an EMBL/GenBank/DDBJ whole genome shotgun (WGS) entry which is preliminary data.</text>
</comment>
<proteinExistence type="predicted"/>
<feature type="non-terminal residue" evidence="1">
    <location>
        <position position="1"/>
    </location>
</feature>
<keyword evidence="2" id="KW-1185">Reference proteome</keyword>